<keyword evidence="4" id="KW-1185">Reference proteome</keyword>
<dbReference type="Pfam" id="PF00232">
    <property type="entry name" value="Glyco_hydro_1"/>
    <property type="match status" value="1"/>
</dbReference>
<sequence>MKRFYEENGIQLEITEDDLALMKHTVDYISFIYYMSYCATADEKLNIKVLGNVKSTVMNPYLEASAWDGKSIRKDCAMP</sequence>
<dbReference type="GO" id="GO:0005975">
    <property type="term" value="P:carbohydrate metabolic process"/>
    <property type="evidence" value="ECO:0007669"/>
    <property type="project" value="InterPro"/>
</dbReference>
<dbReference type="Gene3D" id="3.20.20.80">
    <property type="entry name" value="Glycosidases"/>
    <property type="match status" value="1"/>
</dbReference>
<name>A0A143YJB3_9LACT</name>
<evidence type="ECO:0000313" key="3">
    <source>
        <dbReference type="Proteomes" id="UP000076878"/>
    </source>
</evidence>
<dbReference type="InterPro" id="IPR017853">
    <property type="entry name" value="GH"/>
</dbReference>
<evidence type="ECO:0000313" key="2">
    <source>
        <dbReference type="EMBL" id="SEI73456.1"/>
    </source>
</evidence>
<dbReference type="AlphaFoldDB" id="A0A143YJB3"/>
<dbReference type="EMBL" id="FNYT01000003">
    <property type="protein sequence ID" value="SEI73456.1"/>
    <property type="molecule type" value="Genomic_DNA"/>
</dbReference>
<protein>
    <submittedName>
        <fullName evidence="2">Glycosyl hydrolase family 1</fullName>
    </submittedName>
</protein>
<dbReference type="Proteomes" id="UP000199280">
    <property type="component" value="Unassembled WGS sequence"/>
</dbReference>
<dbReference type="OrthoDB" id="9765195at2"/>
<dbReference type="GO" id="GO:0004553">
    <property type="term" value="F:hydrolase activity, hydrolyzing O-glycosyl compounds"/>
    <property type="evidence" value="ECO:0007669"/>
    <property type="project" value="InterPro"/>
</dbReference>
<reference evidence="1 3" key="1">
    <citation type="submission" date="2016-02" db="EMBL/GenBank/DDBJ databases">
        <authorList>
            <person name="Wen L."/>
            <person name="He K."/>
            <person name="Yang H."/>
        </authorList>
    </citation>
    <scope>NUCLEOTIDE SEQUENCE [LARGE SCALE GENOMIC DNA]</scope>
    <source>
        <strain evidence="1">Trichococcus_R210</strain>
    </source>
</reference>
<keyword evidence="2" id="KW-0378">Hydrolase</keyword>
<reference evidence="2 4" key="2">
    <citation type="submission" date="2016-10" db="EMBL/GenBank/DDBJ databases">
        <authorList>
            <person name="Varghese N."/>
            <person name="Submissions S."/>
        </authorList>
    </citation>
    <scope>NUCLEOTIDE SEQUENCE [LARGE SCALE GENOMIC DNA]</scope>
    <source>
        <strain evidence="2 4">DSM 22150</strain>
    </source>
</reference>
<dbReference type="STRING" id="640938.TR210_929"/>
<evidence type="ECO:0000313" key="1">
    <source>
        <dbReference type="EMBL" id="CZQ91130.1"/>
    </source>
</evidence>
<organism evidence="1 3">
    <name type="scientific">Trichococcus ilyis</name>
    <dbReference type="NCBI Taxonomy" id="640938"/>
    <lineage>
        <taxon>Bacteria</taxon>
        <taxon>Bacillati</taxon>
        <taxon>Bacillota</taxon>
        <taxon>Bacilli</taxon>
        <taxon>Lactobacillales</taxon>
        <taxon>Carnobacteriaceae</taxon>
        <taxon>Trichococcus</taxon>
    </lineage>
</organism>
<dbReference type="InterPro" id="IPR001360">
    <property type="entry name" value="Glyco_hydro_1"/>
</dbReference>
<evidence type="ECO:0000313" key="4">
    <source>
        <dbReference type="Proteomes" id="UP000199280"/>
    </source>
</evidence>
<gene>
    <name evidence="2" type="ORF">SAMN05216375_10360</name>
    <name evidence="1" type="ORF">TR210_929</name>
</gene>
<dbReference type="SUPFAM" id="SSF51445">
    <property type="entry name" value="(Trans)glycosidases"/>
    <property type="match status" value="1"/>
</dbReference>
<accession>A0A143YJB3</accession>
<dbReference type="EMBL" id="FJNB01000005">
    <property type="protein sequence ID" value="CZQ91130.1"/>
    <property type="molecule type" value="Genomic_DNA"/>
</dbReference>
<proteinExistence type="predicted"/>
<dbReference type="Proteomes" id="UP000076878">
    <property type="component" value="Unassembled WGS sequence"/>
</dbReference>